<sequence length="108" mass="12261">MLAICYHRGTLGPYSDSEKIKHIVDKINTADVIIAPIADNKMFYVMAQFTDGEINADVALHSLSASKLGFQYIFKTEKALNKLIPIEKYYLCAPERDECKKQLIEGKY</sequence>
<proteinExistence type="predicted"/>
<dbReference type="EMBL" id="FMUR01000006">
    <property type="protein sequence ID" value="SCX98682.1"/>
    <property type="molecule type" value="Genomic_DNA"/>
</dbReference>
<organism evidence="1 2">
    <name type="scientific">Butyrivibrio hungatei</name>
    <dbReference type="NCBI Taxonomy" id="185008"/>
    <lineage>
        <taxon>Bacteria</taxon>
        <taxon>Bacillati</taxon>
        <taxon>Bacillota</taxon>
        <taxon>Clostridia</taxon>
        <taxon>Lachnospirales</taxon>
        <taxon>Lachnospiraceae</taxon>
        <taxon>Butyrivibrio</taxon>
    </lineage>
</organism>
<dbReference type="AlphaFoldDB" id="A0A1G5C8F4"/>
<dbReference type="Pfam" id="PF13151">
    <property type="entry name" value="DUF3990"/>
    <property type="match status" value="1"/>
</dbReference>
<name>A0A1G5C8F4_9FIRM</name>
<evidence type="ECO:0000313" key="2">
    <source>
        <dbReference type="Proteomes" id="UP000183047"/>
    </source>
</evidence>
<dbReference type="Proteomes" id="UP000183047">
    <property type="component" value="Unassembled WGS sequence"/>
</dbReference>
<gene>
    <name evidence="1" type="ORF">SAMN02910451_00973</name>
</gene>
<accession>A0A1G5C8F4</accession>
<protein>
    <submittedName>
        <fullName evidence="1">Uncharacterized protein</fullName>
    </submittedName>
</protein>
<dbReference type="InterPro" id="IPR025051">
    <property type="entry name" value="DUF3990"/>
</dbReference>
<keyword evidence="2" id="KW-1185">Reference proteome</keyword>
<evidence type="ECO:0000313" key="1">
    <source>
        <dbReference type="EMBL" id="SCX98682.1"/>
    </source>
</evidence>
<reference evidence="2" key="1">
    <citation type="submission" date="2016-10" db="EMBL/GenBank/DDBJ databases">
        <authorList>
            <person name="Varghese N."/>
            <person name="Submissions S."/>
        </authorList>
    </citation>
    <scope>NUCLEOTIDE SEQUENCE [LARGE SCALE GENOMIC DNA]</scope>
    <source>
        <strain evidence="2">XBD2006</strain>
    </source>
</reference>